<dbReference type="PANTHER" id="PTHR21064">
    <property type="entry name" value="AMINOGLYCOSIDE PHOSPHOTRANSFERASE DOMAIN-CONTAINING PROTEIN-RELATED"/>
    <property type="match status" value="1"/>
</dbReference>
<dbReference type="InterPro" id="IPR002575">
    <property type="entry name" value="Aminoglycoside_PTrfase"/>
</dbReference>
<dbReference type="InterPro" id="IPR011009">
    <property type="entry name" value="Kinase-like_dom_sf"/>
</dbReference>
<proteinExistence type="inferred from homology"/>
<dbReference type="Gene3D" id="3.90.1200.10">
    <property type="match status" value="1"/>
</dbReference>
<dbReference type="GO" id="GO:0009088">
    <property type="term" value="P:threonine biosynthetic process"/>
    <property type="evidence" value="ECO:0007669"/>
    <property type="project" value="TreeGrafter"/>
</dbReference>
<sequence>TPEIVREWGQVLGRIHTLSGTFEPSSESRRRQHWFEDDDFNAEKYLPPDQTLVIERCRKMIERAHSLKTDAESFGLIHGDLHAYNFLVTDDGITVLDFEGSRYDWFVNDLAIPVFYAVRDPAINRNDNEFVNWFMRNLVEGYSRENTLDKDWFAEIGFFHKLREVMLYILLHAEGLEDLDPWSEAFMKGRRESIEQQIPIIEADFTRL</sequence>
<dbReference type="AlphaFoldDB" id="A0A9D5K895"/>
<feature type="non-terminal residue" evidence="3">
    <location>
        <position position="1"/>
    </location>
</feature>
<reference evidence="3" key="1">
    <citation type="submission" date="2019-11" db="EMBL/GenBank/DDBJ databases">
        <title>Microbial mats filling the niche in hypersaline microbial mats.</title>
        <authorList>
            <person name="Wong H.L."/>
            <person name="Macleod F.I."/>
            <person name="White R.A. III"/>
            <person name="Burns B.P."/>
        </authorList>
    </citation>
    <scope>NUCLEOTIDE SEQUENCE</scope>
    <source>
        <strain evidence="3">Bin_327</strain>
    </source>
</reference>
<dbReference type="SUPFAM" id="SSF56112">
    <property type="entry name" value="Protein kinase-like (PK-like)"/>
    <property type="match status" value="1"/>
</dbReference>
<comment type="similarity">
    <text evidence="1">Belongs to the pseudomonas-type ThrB family.</text>
</comment>
<dbReference type="InterPro" id="IPR050249">
    <property type="entry name" value="Pseudomonas-type_ThrB"/>
</dbReference>
<dbReference type="EMBL" id="WJKJ01000108">
    <property type="protein sequence ID" value="MBD3364246.1"/>
    <property type="molecule type" value="Genomic_DNA"/>
</dbReference>
<dbReference type="Proteomes" id="UP000630660">
    <property type="component" value="Unassembled WGS sequence"/>
</dbReference>
<gene>
    <name evidence="3" type="ORF">GF359_03430</name>
</gene>
<protein>
    <submittedName>
        <fullName evidence="3">Phosphotransferase</fullName>
    </submittedName>
</protein>
<evidence type="ECO:0000313" key="3">
    <source>
        <dbReference type="EMBL" id="MBD3364246.1"/>
    </source>
</evidence>
<name>A0A9D5K895_UNCW3</name>
<evidence type="ECO:0000259" key="2">
    <source>
        <dbReference type="Pfam" id="PF01636"/>
    </source>
</evidence>
<comment type="caution">
    <text evidence="3">The sequence shown here is derived from an EMBL/GenBank/DDBJ whole genome shotgun (WGS) entry which is preliminary data.</text>
</comment>
<evidence type="ECO:0000256" key="1">
    <source>
        <dbReference type="ARBA" id="ARBA00038240"/>
    </source>
</evidence>
<evidence type="ECO:0000313" key="4">
    <source>
        <dbReference type="Proteomes" id="UP000630660"/>
    </source>
</evidence>
<organism evidence="3 4">
    <name type="scientific">candidate division WOR-3 bacterium</name>
    <dbReference type="NCBI Taxonomy" id="2052148"/>
    <lineage>
        <taxon>Bacteria</taxon>
        <taxon>Bacteria division WOR-3</taxon>
    </lineage>
</organism>
<feature type="domain" description="Aminoglycoside phosphotransferase" evidence="2">
    <location>
        <begin position="2"/>
        <end position="116"/>
    </location>
</feature>
<dbReference type="PANTHER" id="PTHR21064:SF6">
    <property type="entry name" value="AMINOGLYCOSIDE PHOSPHOTRANSFERASE DOMAIN-CONTAINING PROTEIN"/>
    <property type="match status" value="1"/>
</dbReference>
<accession>A0A9D5K895</accession>
<dbReference type="Pfam" id="PF01636">
    <property type="entry name" value="APH"/>
    <property type="match status" value="1"/>
</dbReference>
<dbReference type="GO" id="GO:0004413">
    <property type="term" value="F:homoserine kinase activity"/>
    <property type="evidence" value="ECO:0007669"/>
    <property type="project" value="TreeGrafter"/>
</dbReference>